<evidence type="ECO:0000313" key="8">
    <source>
        <dbReference type="EMBL" id="QII09671.1"/>
    </source>
</evidence>
<evidence type="ECO:0000256" key="6">
    <source>
        <dbReference type="RuleBase" id="RU365102"/>
    </source>
</evidence>
<evidence type="ECO:0000256" key="4">
    <source>
        <dbReference type="ARBA" id="ARBA00022989"/>
    </source>
</evidence>
<feature type="transmembrane region" description="Helical" evidence="6">
    <location>
        <begin position="69"/>
        <end position="88"/>
    </location>
</feature>
<reference evidence="8 11" key="5">
    <citation type="submission" date="2020-02" db="EMBL/GenBank/DDBJ databases">
        <title>Newly sequenced genome of strain CSTR1 showed variability in Candidatus Kuenenia stuttgartiensis genomes.</title>
        <authorList>
            <person name="Ding C."/>
            <person name="Adrian L."/>
        </authorList>
    </citation>
    <scope>NUCLEOTIDE SEQUENCE [LARGE SCALE GENOMIC DNA]</scope>
    <source>
        <strain evidence="8 11">CSTR1</strain>
    </source>
</reference>
<feature type="transmembrane region" description="Helical" evidence="6">
    <location>
        <begin position="37"/>
        <end position="62"/>
    </location>
</feature>
<accession>Q1PY28</accession>
<dbReference type="PANTHER" id="PTHR12608:SF1">
    <property type="entry name" value="TRANSMEMBRANE PROTEIN 165"/>
    <property type="match status" value="1"/>
</dbReference>
<reference evidence="9" key="3">
    <citation type="submission" date="2017-10" db="EMBL/GenBank/DDBJ databases">
        <authorList>
            <person name="Banno H."/>
            <person name="Chua N.-H."/>
        </authorList>
    </citation>
    <scope>NUCLEOTIDE SEQUENCE [LARGE SCALE GENOMIC DNA]</scope>
    <source>
        <strain evidence="9">Kuenenia_mbr1_ru-nijmegen</strain>
    </source>
</reference>
<keyword evidence="3 6" id="KW-0812">Transmembrane</keyword>
<evidence type="ECO:0000313" key="7">
    <source>
        <dbReference type="EMBL" id="CAJ72939.1"/>
    </source>
</evidence>
<comment type="similarity">
    <text evidence="2 6">Belongs to the GDT1 family.</text>
</comment>
<keyword evidence="5 6" id="KW-0472">Membrane</keyword>
<gene>
    <name evidence="8" type="ORF">KsCSTR_02920</name>
    <name evidence="9" type="ORF">KSMBR1_1916</name>
    <name evidence="7" type="ORF">kustd2194</name>
</gene>
<dbReference type="GO" id="GO:0016020">
    <property type="term" value="C:membrane"/>
    <property type="evidence" value="ECO:0007669"/>
    <property type="project" value="UniProtKB-SubCell"/>
</dbReference>
<proteinExistence type="inferred from homology"/>
<reference evidence="10" key="4">
    <citation type="submission" date="2017-10" db="EMBL/GenBank/DDBJ databases">
        <authorList>
            <person name="Frank J."/>
        </authorList>
    </citation>
    <scope>NUCLEOTIDE SEQUENCE [LARGE SCALE GENOMIC DNA]</scope>
</reference>
<organism evidence="7">
    <name type="scientific">Kuenenia stuttgartiensis</name>
    <dbReference type="NCBI Taxonomy" id="174633"/>
    <lineage>
        <taxon>Bacteria</taxon>
        <taxon>Pseudomonadati</taxon>
        <taxon>Planctomycetota</taxon>
        <taxon>Candidatus Brocadiia</taxon>
        <taxon>Candidatus Brocadiales</taxon>
        <taxon>Candidatus Brocadiaceae</taxon>
        <taxon>Candidatus Kuenenia</taxon>
    </lineage>
</organism>
<dbReference type="AlphaFoldDB" id="Q1PY28"/>
<dbReference type="KEGG" id="kst:KSMBR1_1916"/>
<dbReference type="Pfam" id="PF01169">
    <property type="entry name" value="GDT1"/>
    <property type="match status" value="1"/>
</dbReference>
<dbReference type="Proteomes" id="UP000501926">
    <property type="component" value="Chromosome"/>
</dbReference>
<dbReference type="EMBL" id="CT573072">
    <property type="protein sequence ID" value="CAJ72939.1"/>
    <property type="molecule type" value="Genomic_DNA"/>
</dbReference>
<evidence type="ECO:0000256" key="2">
    <source>
        <dbReference type="ARBA" id="ARBA00009190"/>
    </source>
</evidence>
<evidence type="ECO:0000313" key="11">
    <source>
        <dbReference type="Proteomes" id="UP000501926"/>
    </source>
</evidence>
<name>Q1PY28_KUEST</name>
<evidence type="ECO:0000256" key="1">
    <source>
        <dbReference type="ARBA" id="ARBA00004141"/>
    </source>
</evidence>
<evidence type="ECO:0000256" key="3">
    <source>
        <dbReference type="ARBA" id="ARBA00022692"/>
    </source>
</evidence>
<comment type="caution">
    <text evidence="6">Lacks conserved residue(s) required for the propagation of feature annotation.</text>
</comment>
<evidence type="ECO:0000256" key="5">
    <source>
        <dbReference type="ARBA" id="ARBA00023136"/>
    </source>
</evidence>
<protein>
    <recommendedName>
        <fullName evidence="6">GDT1 family protein</fullName>
    </recommendedName>
</protein>
<sequence length="90" mass="9816">MHWKIIITTFITIFLAELGDKTQIASILMSSKTDKPLLVFIGTMLAFALVTILGVTVGTVMARMLPLNYIKTGAAITFIMVGILILFGKI</sequence>
<evidence type="ECO:0000313" key="10">
    <source>
        <dbReference type="Proteomes" id="UP000221734"/>
    </source>
</evidence>
<keyword evidence="10" id="KW-1185">Reference proteome</keyword>
<keyword evidence="4 6" id="KW-1133">Transmembrane helix</keyword>
<dbReference type="PANTHER" id="PTHR12608">
    <property type="entry name" value="TRANSMEMBRANE PROTEIN HTP-1 RELATED"/>
    <property type="match status" value="1"/>
</dbReference>
<reference evidence="7" key="1">
    <citation type="journal article" date="2006" name="Nature">
        <title>Deciphering the evolution and metabolism of an anammox bacterium from a community genome.</title>
        <authorList>
            <person name="Strous M."/>
            <person name="Pelletier E."/>
            <person name="Mangenot S."/>
            <person name="Rattei T."/>
            <person name="Lehner A."/>
            <person name="Taylor M.W."/>
            <person name="Horn M."/>
            <person name="Daims H."/>
            <person name="Bartol-Mavel D."/>
            <person name="Wincker P."/>
            <person name="Barbe V."/>
            <person name="Fonknechten N."/>
            <person name="Vallenet D."/>
            <person name="Segurens B."/>
            <person name="Schenowitz-Truong C."/>
            <person name="Medigue C."/>
            <person name="Collingro A."/>
            <person name="Snel B."/>
            <person name="Dutilh B.E."/>
            <person name="OpDenCamp H.J.M."/>
            <person name="vanDerDrift C."/>
            <person name="Cirpus I."/>
            <person name="vanDePas-Schoonen K.T."/>
            <person name="Harhangi H.R."/>
            <person name="vanNiftrik L."/>
            <person name="Schmid M."/>
            <person name="Keltjens J."/>
            <person name="vanDeVossenberg J."/>
            <person name="Kartal B."/>
            <person name="Meier H."/>
            <person name="Frishman D."/>
            <person name="Huynen M.A."/>
            <person name="Mewes H."/>
            <person name="Weissenbach J."/>
            <person name="Jetten M.S.M."/>
            <person name="Wagner M."/>
            <person name="LePaslier D."/>
        </authorList>
    </citation>
    <scope>NUCLEOTIDE SEQUENCE</scope>
</reference>
<reference evidence="7" key="2">
    <citation type="submission" date="2006-01" db="EMBL/GenBank/DDBJ databases">
        <authorList>
            <person name="Genoscope"/>
        </authorList>
    </citation>
    <scope>NUCLEOTIDE SEQUENCE</scope>
</reference>
<dbReference type="EMBL" id="CP049055">
    <property type="protein sequence ID" value="QII09671.1"/>
    <property type="molecule type" value="Genomic_DNA"/>
</dbReference>
<evidence type="ECO:0000313" key="9">
    <source>
        <dbReference type="EMBL" id="SOH04414.1"/>
    </source>
</evidence>
<comment type="subcellular location">
    <subcellularLocation>
        <location evidence="1 6">Membrane</location>
        <topology evidence="1 6">Multi-pass membrane protein</topology>
    </subcellularLocation>
</comment>
<dbReference type="RefSeq" id="WP_099325132.1">
    <property type="nucleotide sequence ID" value="NZ_CP049055.1"/>
</dbReference>
<dbReference type="InterPro" id="IPR001727">
    <property type="entry name" value="GDT1-like"/>
</dbReference>
<dbReference type="OrthoDB" id="9801356at2"/>
<dbReference type="Proteomes" id="UP000221734">
    <property type="component" value="Chromosome Kuenenia_stuttgartiensis_MBR1"/>
</dbReference>
<dbReference type="EMBL" id="LT934425">
    <property type="protein sequence ID" value="SOH04414.1"/>
    <property type="molecule type" value="Genomic_DNA"/>
</dbReference>
<dbReference type="GO" id="GO:0046873">
    <property type="term" value="F:metal ion transmembrane transporter activity"/>
    <property type="evidence" value="ECO:0007669"/>
    <property type="project" value="InterPro"/>
</dbReference>